<dbReference type="InterPro" id="IPR009915">
    <property type="entry name" value="NnrU_dom"/>
</dbReference>
<proteinExistence type="predicted"/>
<name>A0ABQ1VK47_9RHOB</name>
<dbReference type="Proteomes" id="UP000640509">
    <property type="component" value="Unassembled WGS sequence"/>
</dbReference>
<keyword evidence="8" id="KW-1185">Reference proteome</keyword>
<dbReference type="Pfam" id="PF07298">
    <property type="entry name" value="NnrU"/>
    <property type="match status" value="1"/>
</dbReference>
<evidence type="ECO:0000256" key="3">
    <source>
        <dbReference type="ARBA" id="ARBA00022989"/>
    </source>
</evidence>
<reference evidence="8" key="1">
    <citation type="journal article" date="2019" name="Int. J. Syst. Evol. Microbiol.">
        <title>The Global Catalogue of Microorganisms (GCM) 10K type strain sequencing project: providing services to taxonomists for standard genome sequencing and annotation.</title>
        <authorList>
            <consortium name="The Broad Institute Genomics Platform"/>
            <consortium name="The Broad Institute Genome Sequencing Center for Infectious Disease"/>
            <person name="Wu L."/>
            <person name="Ma J."/>
        </authorList>
    </citation>
    <scope>NUCLEOTIDE SEQUENCE [LARGE SCALE GENOMIC DNA]</scope>
    <source>
        <strain evidence="8">CGMCC 1.15419</strain>
    </source>
</reference>
<comment type="caution">
    <text evidence="7">The sequence shown here is derived from an EMBL/GenBank/DDBJ whole genome shotgun (WGS) entry which is preliminary data.</text>
</comment>
<dbReference type="RefSeq" id="WP_103171364.1">
    <property type="nucleotide sequence ID" value="NZ_BMIV01000007.1"/>
</dbReference>
<evidence type="ECO:0000256" key="4">
    <source>
        <dbReference type="ARBA" id="ARBA00023136"/>
    </source>
</evidence>
<keyword evidence="3 5" id="KW-1133">Transmembrane helix</keyword>
<feature type="transmembrane region" description="Helical" evidence="5">
    <location>
        <begin position="155"/>
        <end position="175"/>
    </location>
</feature>
<dbReference type="EMBL" id="BMIV01000007">
    <property type="protein sequence ID" value="GGF70730.1"/>
    <property type="molecule type" value="Genomic_DNA"/>
</dbReference>
<gene>
    <name evidence="7" type="ORF">GCM10011402_24100</name>
</gene>
<keyword evidence="4 5" id="KW-0472">Membrane</keyword>
<protein>
    <submittedName>
        <fullName evidence="7">Membrane protein</fullName>
    </submittedName>
</protein>
<organism evidence="7 8">
    <name type="scientific">Paracoccus acridae</name>
    <dbReference type="NCBI Taxonomy" id="1795310"/>
    <lineage>
        <taxon>Bacteria</taxon>
        <taxon>Pseudomonadati</taxon>
        <taxon>Pseudomonadota</taxon>
        <taxon>Alphaproteobacteria</taxon>
        <taxon>Rhodobacterales</taxon>
        <taxon>Paracoccaceae</taxon>
        <taxon>Paracoccus</taxon>
    </lineage>
</organism>
<keyword evidence="2 5" id="KW-0812">Transmembrane</keyword>
<accession>A0ABQ1VK47</accession>
<feature type="domain" description="NnrU" evidence="6">
    <location>
        <begin position="3"/>
        <end position="176"/>
    </location>
</feature>
<evidence type="ECO:0000256" key="5">
    <source>
        <dbReference type="SAM" id="Phobius"/>
    </source>
</evidence>
<evidence type="ECO:0000313" key="8">
    <source>
        <dbReference type="Proteomes" id="UP000640509"/>
    </source>
</evidence>
<evidence type="ECO:0000259" key="6">
    <source>
        <dbReference type="Pfam" id="PF07298"/>
    </source>
</evidence>
<evidence type="ECO:0000256" key="1">
    <source>
        <dbReference type="ARBA" id="ARBA00004141"/>
    </source>
</evidence>
<evidence type="ECO:0000313" key="7">
    <source>
        <dbReference type="EMBL" id="GGF70730.1"/>
    </source>
</evidence>
<feature type="transmembrane region" description="Helical" evidence="5">
    <location>
        <begin position="34"/>
        <end position="52"/>
    </location>
</feature>
<feature type="transmembrane region" description="Helical" evidence="5">
    <location>
        <begin position="102"/>
        <end position="135"/>
    </location>
</feature>
<evidence type="ECO:0000256" key="2">
    <source>
        <dbReference type="ARBA" id="ARBA00022692"/>
    </source>
</evidence>
<comment type="subcellular location">
    <subcellularLocation>
        <location evidence="1">Membrane</location>
        <topology evidence="1">Multi-pass membrane protein</topology>
    </subcellularLocation>
</comment>
<sequence>MVLLISGLVLWWAAHLFKRVAPERRAALGDKGKGLVAVLLILSVFIMARGYGQVDGPVWWGRSPATTGINNLLMLLAFYLYAADGMGTRVTAWIRHPQLTGFSLWAVAHLLVNGDLASLILFGGLLAWALVEIVLLNRAGAWKRRSGPFPVRKEIMAAVGAVVVMLVVGLIHGWIGPWPFGG</sequence>